<dbReference type="PANTHER" id="PTHR31793:SF27">
    <property type="entry name" value="NOVEL THIOESTERASE SUPERFAMILY DOMAIN AND SAPOSIN A-TYPE DOMAIN CONTAINING PROTEIN (0610012H03RIK)"/>
    <property type="match status" value="1"/>
</dbReference>
<dbReference type="RefSeq" id="WP_166193110.1">
    <property type="nucleotide sequence ID" value="NZ_CP049811.1"/>
</dbReference>
<evidence type="ECO:0000313" key="4">
    <source>
        <dbReference type="Proteomes" id="UP000500791"/>
    </source>
</evidence>
<dbReference type="SUPFAM" id="SSF54637">
    <property type="entry name" value="Thioesterase/thiol ester dehydrase-isomerase"/>
    <property type="match status" value="1"/>
</dbReference>
<dbReference type="GO" id="GO:0047617">
    <property type="term" value="F:fatty acyl-CoA hydrolase activity"/>
    <property type="evidence" value="ECO:0007669"/>
    <property type="project" value="TreeGrafter"/>
</dbReference>
<dbReference type="EMBL" id="CP049811">
    <property type="protein sequence ID" value="QIK41742.1"/>
    <property type="molecule type" value="Genomic_DNA"/>
</dbReference>
<keyword evidence="2" id="KW-0378">Hydrolase</keyword>
<dbReference type="Gene3D" id="3.10.129.10">
    <property type="entry name" value="Hotdog Thioesterase"/>
    <property type="match status" value="1"/>
</dbReference>
<dbReference type="CDD" id="cd00586">
    <property type="entry name" value="4HBT"/>
    <property type="match status" value="1"/>
</dbReference>
<comment type="similarity">
    <text evidence="1">Belongs to the 4-hydroxybenzoyl-CoA thioesterase family.</text>
</comment>
<reference evidence="3 4" key="1">
    <citation type="submission" date="2020-03" db="EMBL/GenBank/DDBJ databases">
        <title>Complete genome sequence of Monaibacterium sp. ALG8 with diverse plasmids.</title>
        <authorList>
            <person name="Sun C."/>
        </authorList>
    </citation>
    <scope>NUCLEOTIDE SEQUENCE [LARGE SCALE GENOMIC DNA]</scope>
    <source>
        <strain evidence="3 4">ALG8</strain>
    </source>
</reference>
<evidence type="ECO:0000313" key="3">
    <source>
        <dbReference type="EMBL" id="QIK41742.1"/>
    </source>
</evidence>
<keyword evidence="4" id="KW-1185">Reference proteome</keyword>
<evidence type="ECO:0000256" key="2">
    <source>
        <dbReference type="ARBA" id="ARBA00022801"/>
    </source>
</evidence>
<dbReference type="InterPro" id="IPR029069">
    <property type="entry name" value="HotDog_dom_sf"/>
</dbReference>
<gene>
    <name evidence="3" type="ORF">G8E03_13865</name>
</gene>
<sequence>MTKAAPLTRDAYRVFQRLPTRWRDNDAYGHMNNAVFYEYVDTAVNAWIIRSETLIVPHGPVIGLVVASECRFHAALGFPDPVDAGLRVARIGRSSVRYEVGLFRGDATDAAAEAGFTHVYVDARTRRPVPLPTDFATALQTLECAAPT</sequence>
<dbReference type="InterPro" id="IPR050563">
    <property type="entry name" value="4-hydroxybenzoyl-CoA_TE"/>
</dbReference>
<dbReference type="Proteomes" id="UP000500791">
    <property type="component" value="Chromosome"/>
</dbReference>
<dbReference type="KEGG" id="mon:G8E03_13865"/>
<accession>A0A6G7VP99</accession>
<dbReference type="PANTHER" id="PTHR31793">
    <property type="entry name" value="4-HYDROXYBENZOYL-COA THIOESTERASE FAMILY MEMBER"/>
    <property type="match status" value="1"/>
</dbReference>
<name>A0A6G7VP99_9RHOB</name>
<evidence type="ECO:0000256" key="1">
    <source>
        <dbReference type="ARBA" id="ARBA00005953"/>
    </source>
</evidence>
<organism evidence="3 4">
    <name type="scientific">Pontivivens nitratireducens</name>
    <dbReference type="NCBI Taxonomy" id="2758038"/>
    <lineage>
        <taxon>Bacteria</taxon>
        <taxon>Pseudomonadati</taxon>
        <taxon>Pseudomonadota</taxon>
        <taxon>Alphaproteobacteria</taxon>
        <taxon>Rhodobacterales</taxon>
        <taxon>Paracoccaceae</taxon>
        <taxon>Pontivivens</taxon>
    </lineage>
</organism>
<dbReference type="AlphaFoldDB" id="A0A6G7VP99"/>
<protein>
    <submittedName>
        <fullName evidence="3">Acyl-CoA thioesterase</fullName>
    </submittedName>
</protein>
<dbReference type="Pfam" id="PF13279">
    <property type="entry name" value="4HBT_2"/>
    <property type="match status" value="1"/>
</dbReference>
<proteinExistence type="inferred from homology"/>